<dbReference type="InterPro" id="IPR029062">
    <property type="entry name" value="Class_I_gatase-like"/>
</dbReference>
<keyword evidence="7" id="KW-0456">Lyase</keyword>
<comment type="catalytic activity">
    <reaction evidence="8">
        <text>chorismate + L-glutamine = anthranilate + pyruvate + L-glutamate + H(+)</text>
        <dbReference type="Rhea" id="RHEA:21732"/>
        <dbReference type="ChEBI" id="CHEBI:15361"/>
        <dbReference type="ChEBI" id="CHEBI:15378"/>
        <dbReference type="ChEBI" id="CHEBI:16567"/>
        <dbReference type="ChEBI" id="CHEBI:29748"/>
        <dbReference type="ChEBI" id="CHEBI:29985"/>
        <dbReference type="ChEBI" id="CHEBI:58359"/>
        <dbReference type="EC" id="4.1.3.27"/>
    </reaction>
</comment>
<protein>
    <recommendedName>
        <fullName evidence="2">anthranilate synthase</fullName>
        <ecNumber evidence="2">4.1.3.27</ecNumber>
    </recommendedName>
</protein>
<evidence type="ECO:0000256" key="5">
    <source>
        <dbReference type="ARBA" id="ARBA00022962"/>
    </source>
</evidence>
<name>A0AAP2RFE0_9EURY</name>
<comment type="caution">
    <text evidence="10">The sequence shown here is derived from an EMBL/GenBank/DDBJ whole genome shotgun (WGS) entry which is preliminary data.</text>
</comment>
<evidence type="ECO:0000256" key="7">
    <source>
        <dbReference type="ARBA" id="ARBA00023239"/>
    </source>
</evidence>
<dbReference type="GO" id="GO:0004049">
    <property type="term" value="F:anthranilate synthase activity"/>
    <property type="evidence" value="ECO:0007669"/>
    <property type="project" value="UniProtKB-EC"/>
</dbReference>
<dbReference type="SUPFAM" id="SSF52317">
    <property type="entry name" value="Class I glutamine amidotransferase-like"/>
    <property type="match status" value="1"/>
</dbReference>
<reference evidence="10 11" key="1">
    <citation type="submission" date="2017-11" db="EMBL/GenBank/DDBJ databases">
        <title>Isolation and Characterization of Family Methanocellaceae Species from Potential Methane Hydrate Area Offshore Southwestern Taiwan.</title>
        <authorList>
            <person name="Zhang W.-L."/>
            <person name="Chen W.-C."/>
            <person name="Lai M.-C."/>
            <person name="Chen S.-C."/>
        </authorList>
    </citation>
    <scope>NUCLEOTIDE SEQUENCE [LARGE SCALE GENOMIC DNA]</scope>
    <source>
        <strain evidence="10 11">CWC-04</strain>
    </source>
</reference>
<dbReference type="EC" id="4.1.3.27" evidence="2"/>
<accession>A0AAP2RFE0</accession>
<evidence type="ECO:0000256" key="6">
    <source>
        <dbReference type="ARBA" id="ARBA00023141"/>
    </source>
</evidence>
<dbReference type="PRINTS" id="PR00096">
    <property type="entry name" value="GATASE"/>
</dbReference>
<dbReference type="NCBIfam" id="TIGR00566">
    <property type="entry name" value="trpG_papA"/>
    <property type="match status" value="1"/>
</dbReference>
<dbReference type="GO" id="GO:0000162">
    <property type="term" value="P:L-tryptophan biosynthetic process"/>
    <property type="evidence" value="ECO:0007669"/>
    <property type="project" value="UniProtKB-KW"/>
</dbReference>
<dbReference type="Pfam" id="PF00117">
    <property type="entry name" value="GATase"/>
    <property type="match status" value="1"/>
</dbReference>
<evidence type="ECO:0000256" key="1">
    <source>
        <dbReference type="ARBA" id="ARBA00004873"/>
    </source>
</evidence>
<comment type="pathway">
    <text evidence="1">Amino-acid biosynthesis; L-tryptophan biosynthesis; L-tryptophan from chorismate: step 1/5.</text>
</comment>
<evidence type="ECO:0000256" key="2">
    <source>
        <dbReference type="ARBA" id="ARBA00012266"/>
    </source>
</evidence>
<dbReference type="PRINTS" id="PR00099">
    <property type="entry name" value="CPSGATASE"/>
</dbReference>
<evidence type="ECO:0000259" key="9">
    <source>
        <dbReference type="Pfam" id="PF00117"/>
    </source>
</evidence>
<organism evidence="10 11">
    <name type="scientific">Methanooceanicella nereidis</name>
    <dbReference type="NCBI Taxonomy" id="2052831"/>
    <lineage>
        <taxon>Archaea</taxon>
        <taxon>Methanobacteriati</taxon>
        <taxon>Methanobacteriota</taxon>
        <taxon>Stenosarchaea group</taxon>
        <taxon>Methanomicrobia</taxon>
        <taxon>Methanocellales</taxon>
        <taxon>Methanocellaceae</taxon>
        <taxon>Methanooceanicella</taxon>
    </lineage>
</organism>
<dbReference type="CDD" id="cd01743">
    <property type="entry name" value="GATase1_Anthranilate_Synthase"/>
    <property type="match status" value="1"/>
</dbReference>
<dbReference type="EMBL" id="PGCK01000018">
    <property type="protein sequence ID" value="MCD1296343.1"/>
    <property type="molecule type" value="Genomic_DNA"/>
</dbReference>
<dbReference type="PROSITE" id="PS51273">
    <property type="entry name" value="GATASE_TYPE_1"/>
    <property type="match status" value="1"/>
</dbReference>
<evidence type="ECO:0000313" key="10">
    <source>
        <dbReference type="EMBL" id="MCD1296343.1"/>
    </source>
</evidence>
<evidence type="ECO:0000256" key="8">
    <source>
        <dbReference type="ARBA" id="ARBA00047683"/>
    </source>
</evidence>
<keyword evidence="4" id="KW-0822">Tryptophan biosynthesis</keyword>
<dbReference type="Proteomes" id="UP001320159">
    <property type="component" value="Unassembled WGS sequence"/>
</dbReference>
<keyword evidence="3" id="KW-0028">Amino-acid biosynthesis</keyword>
<evidence type="ECO:0000313" key="11">
    <source>
        <dbReference type="Proteomes" id="UP001320159"/>
    </source>
</evidence>
<sequence>MPLKEANKLKVVIIDNIDSFVYNLYQYVGELGCEPEVVPNTAGPEEIASLSPDRIIISPGPGKPEDAGRCVDIIRTMGKKIPIMGVCLGHQCIGIAFGGTVSRASAPMHGKPSRIEHDGESIYSGLKEPIVAARYHSLTIKKSGLPECLKVTATSPDGEIMGVRHRDYPIEGVQFHPESVLTENGKALLKNFLFGASEGGSKA</sequence>
<gene>
    <name evidence="10" type="ORF">CUJ83_15170</name>
</gene>
<dbReference type="GO" id="GO:0005829">
    <property type="term" value="C:cytosol"/>
    <property type="evidence" value="ECO:0007669"/>
    <property type="project" value="TreeGrafter"/>
</dbReference>
<dbReference type="PRINTS" id="PR00097">
    <property type="entry name" value="ANTSNTHASEII"/>
</dbReference>
<dbReference type="InterPro" id="IPR006221">
    <property type="entry name" value="TrpG/PapA_dom"/>
</dbReference>
<evidence type="ECO:0000256" key="3">
    <source>
        <dbReference type="ARBA" id="ARBA00022605"/>
    </source>
</evidence>
<dbReference type="PANTHER" id="PTHR43418">
    <property type="entry name" value="MULTIFUNCTIONAL TRYPTOPHAN BIOSYNTHESIS PROTEIN-RELATED"/>
    <property type="match status" value="1"/>
</dbReference>
<dbReference type="InterPro" id="IPR050472">
    <property type="entry name" value="Anth_synth/Amidotransfase"/>
</dbReference>
<keyword evidence="6" id="KW-0057">Aromatic amino acid biosynthesis</keyword>
<keyword evidence="11" id="KW-1185">Reference proteome</keyword>
<dbReference type="Gene3D" id="3.40.50.880">
    <property type="match status" value="1"/>
</dbReference>
<dbReference type="InterPro" id="IPR017926">
    <property type="entry name" value="GATASE"/>
</dbReference>
<dbReference type="AlphaFoldDB" id="A0AAP2RFE0"/>
<feature type="domain" description="Glutamine amidotransferase" evidence="9">
    <location>
        <begin position="12"/>
        <end position="194"/>
    </location>
</feature>
<keyword evidence="5" id="KW-0315">Glutamine amidotransferase</keyword>
<evidence type="ECO:0000256" key="4">
    <source>
        <dbReference type="ARBA" id="ARBA00022822"/>
    </source>
</evidence>
<dbReference type="FunFam" id="3.40.50.880:FF:000003">
    <property type="entry name" value="Anthranilate synthase component II"/>
    <property type="match status" value="1"/>
</dbReference>
<dbReference type="PANTHER" id="PTHR43418:SF4">
    <property type="entry name" value="MULTIFUNCTIONAL TRYPTOPHAN BIOSYNTHESIS PROTEIN"/>
    <property type="match status" value="1"/>
</dbReference>
<proteinExistence type="predicted"/>